<evidence type="ECO:0000256" key="1">
    <source>
        <dbReference type="SAM" id="SignalP"/>
    </source>
</evidence>
<dbReference type="eggNOG" id="COG2062">
    <property type="taxonomic scope" value="Bacteria"/>
</dbReference>
<dbReference type="GO" id="GO:0005737">
    <property type="term" value="C:cytoplasm"/>
    <property type="evidence" value="ECO:0007669"/>
    <property type="project" value="TreeGrafter"/>
</dbReference>
<feature type="chain" id="PRO_5003310597" evidence="1">
    <location>
        <begin position="22"/>
        <end position="160"/>
    </location>
</feature>
<dbReference type="CDD" id="cd07067">
    <property type="entry name" value="HP_PGM_like"/>
    <property type="match status" value="1"/>
</dbReference>
<dbReference type="AlphaFoldDB" id="F4L2U6"/>
<dbReference type="RefSeq" id="WP_013764179.1">
    <property type="nucleotide sequence ID" value="NC_015510.1"/>
</dbReference>
<dbReference type="OrthoDB" id="3296006at2"/>
<dbReference type="SUPFAM" id="SSF53254">
    <property type="entry name" value="Phosphoglycerate mutase-like"/>
    <property type="match status" value="1"/>
</dbReference>
<evidence type="ECO:0000313" key="2">
    <source>
        <dbReference type="EMBL" id="AEE49626.1"/>
    </source>
</evidence>
<sequence length="160" mass="17663">MKASFLSILFFLALSIGQAQTTPSVIFLVRHCEKAMESTDNPNLAEEGKKRAAHLAEILKNTGIEAVYSTNYKRTMQTAEPLANAMKLSSTVYEPRDANFAEQLRKSGKKVLVVGHSNTVPELLNQLTGTKNYQPDDGYGDLWVVTIQADQPATVLKLSY</sequence>
<keyword evidence="3" id="KW-1185">Reference proteome</keyword>
<dbReference type="PANTHER" id="PTHR48100">
    <property type="entry name" value="BROAD-SPECIFICITY PHOSPHATASE YOR283W-RELATED"/>
    <property type="match status" value="1"/>
</dbReference>
<dbReference type="HOGENOM" id="CLU_112476_2_0_10"/>
<dbReference type="Pfam" id="PF00300">
    <property type="entry name" value="His_Phos_1"/>
    <property type="match status" value="1"/>
</dbReference>
<feature type="signal peptide" evidence="1">
    <location>
        <begin position="1"/>
        <end position="21"/>
    </location>
</feature>
<dbReference type="Gene3D" id="3.40.50.1240">
    <property type="entry name" value="Phosphoglycerate mutase-like"/>
    <property type="match status" value="1"/>
</dbReference>
<proteinExistence type="predicted"/>
<keyword evidence="1" id="KW-0732">Signal</keyword>
<dbReference type="InterPro" id="IPR029033">
    <property type="entry name" value="His_PPase_superfam"/>
</dbReference>
<reference key="2">
    <citation type="submission" date="2011-04" db="EMBL/GenBank/DDBJ databases">
        <title>Complete sequence of chromosome of Haliscomenobacter hydrossis DSM 1100.</title>
        <authorList>
            <consortium name="US DOE Joint Genome Institute (JGI-PGF)"/>
            <person name="Lucas S."/>
            <person name="Han J."/>
            <person name="Lapidus A."/>
            <person name="Bruce D."/>
            <person name="Goodwin L."/>
            <person name="Pitluck S."/>
            <person name="Peters L."/>
            <person name="Kyrpides N."/>
            <person name="Mavromatis K."/>
            <person name="Ivanova N."/>
            <person name="Ovchinnikova G."/>
            <person name="Pagani I."/>
            <person name="Daligault H."/>
            <person name="Detter J.C."/>
            <person name="Han C."/>
            <person name="Land M."/>
            <person name="Hauser L."/>
            <person name="Markowitz V."/>
            <person name="Cheng J.-F."/>
            <person name="Hugenholtz P."/>
            <person name="Woyke T."/>
            <person name="Wu D."/>
            <person name="Verbarg S."/>
            <person name="Frueling A."/>
            <person name="Brambilla E."/>
            <person name="Klenk H.-P."/>
            <person name="Eisen J.A."/>
        </authorList>
    </citation>
    <scope>NUCLEOTIDE SEQUENCE</scope>
    <source>
        <strain>DSM 1100</strain>
    </source>
</reference>
<name>F4L2U6_HALH1</name>
<dbReference type="KEGG" id="hhy:Halhy_1737"/>
<dbReference type="EMBL" id="CP002691">
    <property type="protein sequence ID" value="AEE49626.1"/>
    <property type="molecule type" value="Genomic_DNA"/>
</dbReference>
<dbReference type="Proteomes" id="UP000008461">
    <property type="component" value="Chromosome"/>
</dbReference>
<gene>
    <name evidence="2" type="ordered locus">Halhy_1737</name>
</gene>
<dbReference type="InterPro" id="IPR013078">
    <property type="entry name" value="His_Pase_superF_clade-1"/>
</dbReference>
<accession>F4L2U6</accession>
<organism evidence="2 3">
    <name type="scientific">Haliscomenobacter hydrossis (strain ATCC 27775 / DSM 1100 / LMG 10767 / O)</name>
    <dbReference type="NCBI Taxonomy" id="760192"/>
    <lineage>
        <taxon>Bacteria</taxon>
        <taxon>Pseudomonadati</taxon>
        <taxon>Bacteroidota</taxon>
        <taxon>Saprospiria</taxon>
        <taxon>Saprospirales</taxon>
        <taxon>Haliscomenobacteraceae</taxon>
        <taxon>Haliscomenobacter</taxon>
    </lineage>
</organism>
<reference evidence="2 3" key="1">
    <citation type="journal article" date="2011" name="Stand. Genomic Sci.">
        <title>Complete genome sequence of Haliscomenobacter hydrossis type strain (O).</title>
        <authorList>
            <consortium name="US DOE Joint Genome Institute (JGI-PGF)"/>
            <person name="Daligault H."/>
            <person name="Lapidus A."/>
            <person name="Zeytun A."/>
            <person name="Nolan M."/>
            <person name="Lucas S."/>
            <person name="Del Rio T.G."/>
            <person name="Tice H."/>
            <person name="Cheng J.F."/>
            <person name="Tapia R."/>
            <person name="Han C."/>
            <person name="Goodwin L."/>
            <person name="Pitluck S."/>
            <person name="Liolios K."/>
            <person name="Pagani I."/>
            <person name="Ivanova N."/>
            <person name="Huntemann M."/>
            <person name="Mavromatis K."/>
            <person name="Mikhailova N."/>
            <person name="Pati A."/>
            <person name="Chen A."/>
            <person name="Palaniappan K."/>
            <person name="Land M."/>
            <person name="Hauser L."/>
            <person name="Brambilla E.M."/>
            <person name="Rohde M."/>
            <person name="Verbarg S."/>
            <person name="Goker M."/>
            <person name="Bristow J."/>
            <person name="Eisen J.A."/>
            <person name="Markowitz V."/>
            <person name="Hugenholtz P."/>
            <person name="Kyrpides N.C."/>
            <person name="Klenk H.P."/>
            <person name="Woyke T."/>
        </authorList>
    </citation>
    <scope>NUCLEOTIDE SEQUENCE [LARGE SCALE GENOMIC DNA]</scope>
    <source>
        <strain evidence="3">ATCC 27775 / DSM 1100 / LMG 10767 / O</strain>
    </source>
</reference>
<dbReference type="STRING" id="760192.Halhy_1737"/>
<protein>
    <submittedName>
        <fullName evidence="2">Phosphoglycerate mutase</fullName>
    </submittedName>
</protein>
<dbReference type="GO" id="GO:0016791">
    <property type="term" value="F:phosphatase activity"/>
    <property type="evidence" value="ECO:0007669"/>
    <property type="project" value="TreeGrafter"/>
</dbReference>
<evidence type="ECO:0000313" key="3">
    <source>
        <dbReference type="Proteomes" id="UP000008461"/>
    </source>
</evidence>
<dbReference type="InterPro" id="IPR050275">
    <property type="entry name" value="PGM_Phosphatase"/>
</dbReference>
<dbReference type="PANTHER" id="PTHR48100:SF1">
    <property type="entry name" value="HISTIDINE PHOSPHATASE FAMILY PROTEIN-RELATED"/>
    <property type="match status" value="1"/>
</dbReference>